<dbReference type="Pfam" id="PF02518">
    <property type="entry name" value="HATPase_c"/>
    <property type="match status" value="1"/>
</dbReference>
<evidence type="ECO:0000256" key="8">
    <source>
        <dbReference type="ARBA" id="ARBA00022741"/>
    </source>
</evidence>
<dbReference type="GO" id="GO:0016301">
    <property type="term" value="F:kinase activity"/>
    <property type="evidence" value="ECO:0007669"/>
    <property type="project" value="UniProtKB-KW"/>
</dbReference>
<keyword evidence="8" id="KW-0547">Nucleotide-binding</keyword>
<dbReference type="PROSITE" id="PS50109">
    <property type="entry name" value="HIS_KIN"/>
    <property type="match status" value="1"/>
</dbReference>
<dbReference type="SMART" id="SM00387">
    <property type="entry name" value="HATPase_c"/>
    <property type="match status" value="1"/>
</dbReference>
<evidence type="ECO:0000313" key="17">
    <source>
        <dbReference type="Proteomes" id="UP001223586"/>
    </source>
</evidence>
<evidence type="ECO:0000256" key="4">
    <source>
        <dbReference type="ARBA" id="ARBA00022475"/>
    </source>
</evidence>
<dbReference type="SUPFAM" id="SSF55874">
    <property type="entry name" value="ATPase domain of HSP90 chaperone/DNA topoisomerase II/histidine kinase"/>
    <property type="match status" value="1"/>
</dbReference>
<gene>
    <name evidence="16" type="ORF">J2S08_003108</name>
</gene>
<keyword evidence="5" id="KW-0597">Phosphoprotein</keyword>
<dbReference type="InterPro" id="IPR003594">
    <property type="entry name" value="HATPase_dom"/>
</dbReference>
<accession>A0ABT9WVT5</accession>
<reference evidence="16 17" key="1">
    <citation type="submission" date="2023-07" db="EMBL/GenBank/DDBJ databases">
        <title>Genomic Encyclopedia of Type Strains, Phase IV (KMG-IV): sequencing the most valuable type-strain genomes for metagenomic binning, comparative biology and taxonomic classification.</title>
        <authorList>
            <person name="Goeker M."/>
        </authorList>
    </citation>
    <scope>NUCLEOTIDE SEQUENCE [LARGE SCALE GENOMIC DNA]</scope>
    <source>
        <strain evidence="16 17">DSM 23837</strain>
    </source>
</reference>
<evidence type="ECO:0000256" key="14">
    <source>
        <dbReference type="SAM" id="Phobius"/>
    </source>
</evidence>
<dbReference type="Pfam" id="PF00512">
    <property type="entry name" value="HisKA"/>
    <property type="match status" value="1"/>
</dbReference>
<proteinExistence type="predicted"/>
<sequence>MKGVVHILKRFISVTIIISTLVLMLNYILLAVFVLKDEKPASERIVQNVVENLRLQDQNYHLKQSSQQLLKQENAWAMLVDNNGQVVWNYSLPEEIPLHYTITDVAKLSRYYLMDYPVFVWEHADGLVVVGYPKNSIGKYSLYFTVDWIKYLPIRFVSLLIGNIGLTLLLSILMGTRLIKSIKPLVGGIHALANEEPVSVESKGVFNDLAISINHTSEMLQEKNKALKVRDEARSNWIAGISHDIRTPLSMVLGYASQLEEHSLVPKKQQQQAAIIRQQAERLRSLVNDLNLVSMLEYDMQPLHLTTVRLSALARHVASDFLNNGLHERFTISLDIANENIKVEADEKLLLRAVANLIQNSITHNPDGCDILLKTSFFPKSETCHFTVSDNGKGIPQDKLSDLLHLPYSSKRKQVITNGHGLGLPMVARIAEAHNGQLLLDSIDGNGLTAIIELPLSRSSNTIKTRPVSLDSTNLIEE</sequence>
<evidence type="ECO:0000256" key="6">
    <source>
        <dbReference type="ARBA" id="ARBA00022679"/>
    </source>
</evidence>
<evidence type="ECO:0000259" key="15">
    <source>
        <dbReference type="PROSITE" id="PS50109"/>
    </source>
</evidence>
<feature type="transmembrane region" description="Helical" evidence="14">
    <location>
        <begin position="152"/>
        <end position="173"/>
    </location>
</feature>
<dbReference type="InterPro" id="IPR036097">
    <property type="entry name" value="HisK_dim/P_sf"/>
</dbReference>
<dbReference type="PANTHER" id="PTHR45528">
    <property type="entry name" value="SENSOR HISTIDINE KINASE CPXA"/>
    <property type="match status" value="1"/>
</dbReference>
<protein>
    <recommendedName>
        <fullName evidence="3">histidine kinase</fullName>
        <ecNumber evidence="3">2.7.13.3</ecNumber>
    </recommendedName>
</protein>
<evidence type="ECO:0000313" key="16">
    <source>
        <dbReference type="EMBL" id="MDQ0177229.1"/>
    </source>
</evidence>
<dbReference type="InterPro" id="IPR003661">
    <property type="entry name" value="HisK_dim/P_dom"/>
</dbReference>
<evidence type="ECO:0000256" key="3">
    <source>
        <dbReference type="ARBA" id="ARBA00012438"/>
    </source>
</evidence>
<keyword evidence="13 14" id="KW-0472">Membrane</keyword>
<dbReference type="SUPFAM" id="SSF47384">
    <property type="entry name" value="Homodimeric domain of signal transducing histidine kinase"/>
    <property type="match status" value="1"/>
</dbReference>
<keyword evidence="11 14" id="KW-1133">Transmembrane helix</keyword>
<dbReference type="PANTHER" id="PTHR45528:SF1">
    <property type="entry name" value="SENSOR HISTIDINE KINASE CPXA"/>
    <property type="match status" value="1"/>
</dbReference>
<feature type="domain" description="Histidine kinase" evidence="15">
    <location>
        <begin position="240"/>
        <end position="458"/>
    </location>
</feature>
<keyword evidence="12" id="KW-0902">Two-component regulatory system</keyword>
<keyword evidence="10" id="KW-0067">ATP-binding</keyword>
<keyword evidence="4" id="KW-1003">Cell membrane</keyword>
<comment type="subcellular location">
    <subcellularLocation>
        <location evidence="2">Cell membrane</location>
        <topology evidence="2">Multi-pass membrane protein</topology>
    </subcellularLocation>
</comment>
<comment type="caution">
    <text evidence="16">The sequence shown here is derived from an EMBL/GenBank/DDBJ whole genome shotgun (WGS) entry which is preliminary data.</text>
</comment>
<dbReference type="InterPro" id="IPR005467">
    <property type="entry name" value="His_kinase_dom"/>
</dbReference>
<keyword evidence="17" id="KW-1185">Reference proteome</keyword>
<keyword evidence="9 16" id="KW-0418">Kinase</keyword>
<evidence type="ECO:0000256" key="5">
    <source>
        <dbReference type="ARBA" id="ARBA00022553"/>
    </source>
</evidence>
<dbReference type="PRINTS" id="PR00344">
    <property type="entry name" value="BCTRLSENSOR"/>
</dbReference>
<dbReference type="RefSeq" id="WP_307231050.1">
    <property type="nucleotide sequence ID" value="NZ_JAUSTT010000020.1"/>
</dbReference>
<dbReference type="Gene3D" id="3.30.565.10">
    <property type="entry name" value="Histidine kinase-like ATPase, C-terminal domain"/>
    <property type="match status" value="1"/>
</dbReference>
<name>A0ABT9WVT5_9BACI</name>
<keyword evidence="7 14" id="KW-0812">Transmembrane</keyword>
<dbReference type="Gene3D" id="1.10.287.130">
    <property type="match status" value="1"/>
</dbReference>
<dbReference type="EC" id="2.7.13.3" evidence="3"/>
<evidence type="ECO:0000256" key="9">
    <source>
        <dbReference type="ARBA" id="ARBA00022777"/>
    </source>
</evidence>
<dbReference type="InterPro" id="IPR050398">
    <property type="entry name" value="HssS/ArlS-like"/>
</dbReference>
<evidence type="ECO:0000256" key="7">
    <source>
        <dbReference type="ARBA" id="ARBA00022692"/>
    </source>
</evidence>
<evidence type="ECO:0000256" key="12">
    <source>
        <dbReference type="ARBA" id="ARBA00023012"/>
    </source>
</evidence>
<evidence type="ECO:0000256" key="1">
    <source>
        <dbReference type="ARBA" id="ARBA00000085"/>
    </source>
</evidence>
<evidence type="ECO:0000256" key="11">
    <source>
        <dbReference type="ARBA" id="ARBA00022989"/>
    </source>
</evidence>
<organism evidence="16 17">
    <name type="scientific">Bacillus chungangensis</name>
    <dbReference type="NCBI Taxonomy" id="587633"/>
    <lineage>
        <taxon>Bacteria</taxon>
        <taxon>Bacillati</taxon>
        <taxon>Bacillota</taxon>
        <taxon>Bacilli</taxon>
        <taxon>Bacillales</taxon>
        <taxon>Bacillaceae</taxon>
        <taxon>Bacillus</taxon>
    </lineage>
</organism>
<comment type="catalytic activity">
    <reaction evidence="1">
        <text>ATP + protein L-histidine = ADP + protein N-phospho-L-histidine.</text>
        <dbReference type="EC" id="2.7.13.3"/>
    </reaction>
</comment>
<dbReference type="InterPro" id="IPR004358">
    <property type="entry name" value="Sig_transdc_His_kin-like_C"/>
</dbReference>
<dbReference type="CDD" id="cd00082">
    <property type="entry name" value="HisKA"/>
    <property type="match status" value="1"/>
</dbReference>
<evidence type="ECO:0000256" key="13">
    <source>
        <dbReference type="ARBA" id="ARBA00023136"/>
    </source>
</evidence>
<feature type="transmembrane region" description="Helical" evidence="14">
    <location>
        <begin position="12"/>
        <end position="35"/>
    </location>
</feature>
<dbReference type="SMART" id="SM00388">
    <property type="entry name" value="HisKA"/>
    <property type="match status" value="1"/>
</dbReference>
<dbReference type="CDD" id="cd00075">
    <property type="entry name" value="HATPase"/>
    <property type="match status" value="1"/>
</dbReference>
<dbReference type="EMBL" id="JAUSTT010000020">
    <property type="protein sequence ID" value="MDQ0177229.1"/>
    <property type="molecule type" value="Genomic_DNA"/>
</dbReference>
<dbReference type="InterPro" id="IPR036890">
    <property type="entry name" value="HATPase_C_sf"/>
</dbReference>
<evidence type="ECO:0000256" key="2">
    <source>
        <dbReference type="ARBA" id="ARBA00004651"/>
    </source>
</evidence>
<evidence type="ECO:0000256" key="10">
    <source>
        <dbReference type="ARBA" id="ARBA00022840"/>
    </source>
</evidence>
<dbReference type="Proteomes" id="UP001223586">
    <property type="component" value="Unassembled WGS sequence"/>
</dbReference>
<keyword evidence="6" id="KW-0808">Transferase</keyword>